<organism evidence="1 2">
    <name type="scientific">Violaceomyces palustris</name>
    <dbReference type="NCBI Taxonomy" id="1673888"/>
    <lineage>
        <taxon>Eukaryota</taxon>
        <taxon>Fungi</taxon>
        <taxon>Dikarya</taxon>
        <taxon>Basidiomycota</taxon>
        <taxon>Ustilaginomycotina</taxon>
        <taxon>Ustilaginomycetes</taxon>
        <taxon>Violaceomycetales</taxon>
        <taxon>Violaceomycetaceae</taxon>
        <taxon>Violaceomyces</taxon>
    </lineage>
</organism>
<evidence type="ECO:0000313" key="2">
    <source>
        <dbReference type="Proteomes" id="UP000245626"/>
    </source>
</evidence>
<protein>
    <submittedName>
        <fullName evidence="1">DUF858-domain-containing protein</fullName>
    </submittedName>
</protein>
<reference evidence="1 2" key="1">
    <citation type="journal article" date="2018" name="Mol. Biol. Evol.">
        <title>Broad Genomic Sampling Reveals a Smut Pathogenic Ancestry of the Fungal Clade Ustilaginomycotina.</title>
        <authorList>
            <person name="Kijpornyongpan T."/>
            <person name="Mondo S.J."/>
            <person name="Barry K."/>
            <person name="Sandor L."/>
            <person name="Lee J."/>
            <person name="Lipzen A."/>
            <person name="Pangilinan J."/>
            <person name="LaButti K."/>
            <person name="Hainaut M."/>
            <person name="Henrissat B."/>
            <person name="Grigoriev I.V."/>
            <person name="Spatafora J.W."/>
            <person name="Aime M.C."/>
        </authorList>
    </citation>
    <scope>NUCLEOTIDE SEQUENCE [LARGE SCALE GENOMIC DNA]</scope>
    <source>
        <strain evidence="1 2">SA 807</strain>
    </source>
</reference>
<keyword evidence="2" id="KW-1185">Reference proteome</keyword>
<name>A0ACD0P114_9BASI</name>
<dbReference type="EMBL" id="KZ819820">
    <property type="protein sequence ID" value="PWN51739.1"/>
    <property type="molecule type" value="Genomic_DNA"/>
</dbReference>
<sequence length="351" mass="39403">MSAIRVIHPNPDVKRGVEYWEGVPSTVDGVLGGFGHVSRADSLGSRSFLLKILPRLSSIPPASYNCSPEEWLEERLERRGGKGKSRTRALDCGAGVGRVSEHSLLPIVDEVHLVEPVEKFLLEAKKLSTQWAPLTTPPSSSPFRARKAAHFHCSTLQDMDPSIPYSSCKGKGKQIEPTLSVSDEEASDEVEEGEGRAAGSKEEPLKFDVVWCQWCLQHLSDKDLIAFLHRSKAALKDEGDEKGLIVVKENVCKEEEDGSEHVWYDDEDHSITRSTKAYERVFKEAGMEIVRCDVQQGLPEELFTVKIFKSLRTIDRFSGVGYWISIPRMFNHAKTRVAVRSISVRKMLRRD</sequence>
<proteinExistence type="predicted"/>
<gene>
    <name evidence="1" type="ORF">IE53DRAFT_378703</name>
</gene>
<accession>A0ACD0P114</accession>
<dbReference type="Proteomes" id="UP000245626">
    <property type="component" value="Unassembled WGS sequence"/>
</dbReference>
<evidence type="ECO:0000313" key="1">
    <source>
        <dbReference type="EMBL" id="PWN51739.1"/>
    </source>
</evidence>